<reference evidence="1 2" key="1">
    <citation type="submission" date="2019-08" db="EMBL/GenBank/DDBJ databases">
        <authorList>
            <person name="Vazquez-Campos X."/>
        </authorList>
    </citation>
    <scope>NUCLEOTIDE SEQUENCE [LARGE SCALE GENOMIC DNA]</scope>
    <source>
        <strain evidence="1">LFW-283_2</strain>
    </source>
</reference>
<dbReference type="Proteomes" id="UP000789941">
    <property type="component" value="Unassembled WGS sequence"/>
</dbReference>
<accession>A0A5E4LYJ0</accession>
<dbReference type="EMBL" id="CABMJJ010000011">
    <property type="protein sequence ID" value="VVC04866.1"/>
    <property type="molecule type" value="Genomic_DNA"/>
</dbReference>
<comment type="caution">
    <text evidence="1">The sequence shown here is derived from an EMBL/GenBank/DDBJ whole genome shotgun (WGS) entry which is preliminary data.</text>
</comment>
<organism evidence="1 2">
    <name type="scientific">Candidatus Bilamarchaeum dharawalense</name>
    <dbReference type="NCBI Taxonomy" id="2885759"/>
    <lineage>
        <taxon>Archaea</taxon>
        <taxon>Candidatus Micrarchaeota</taxon>
        <taxon>Candidatus Micrarchaeia</taxon>
        <taxon>Candidatus Anstonellales</taxon>
        <taxon>Candidatus Bilamarchaeaceae</taxon>
        <taxon>Candidatus Bilamarchaeum</taxon>
    </lineage>
</organism>
<dbReference type="PROSITE" id="PS51257">
    <property type="entry name" value="PROKAR_LIPOPROTEIN"/>
    <property type="match status" value="1"/>
</dbReference>
<name>A0A5E4LYJ0_9ARCH</name>
<protein>
    <submittedName>
        <fullName evidence="1">Uncharacterized protein</fullName>
    </submittedName>
</protein>
<evidence type="ECO:0000313" key="1">
    <source>
        <dbReference type="EMBL" id="VVC04866.1"/>
    </source>
</evidence>
<gene>
    <name evidence="1" type="ORF">LFW2832_01161</name>
</gene>
<sequence length="1372" mass="151245">MNLSKIVAIIILAVIVVGCLQHVEEQGCCRRAGANLSPAICEVYKPLTASKGGDPVGPTYTTGVECDPTSGCNVSVPGVGVTTMAICSEDYEVPCTNPNCTAMLCGAFVFNPTPAPGYSNPEEDAKGDPPVDTSSALMNFYKGVCRFIPLDEKFAKTIKTSKGAINVFRMGAGGNFDEFDQYRYMLPMSDKFCAMTMTMSGDTKVDRYMNYLNPATRTAYENPIDDITTNCLTDASAPGPFKFDETNIQGLPSWTLNIDSGLPATVVADESNYKFARFLRHGFGAYWSDDCDGVYKYDSHSREYLALFKKIDTGFYKKYLTTVHANDIYEVNGDGVSRAPFECRLDKTECFSGKCSNEVYNRGVMVEKVGENEREVVTDCMNVDDENGKKKVVCYPTTGVHYHGANPPTFDYAGVNVYMARLDINNAVRGAIMDEIDGEDDVLDEVSYGDIEDPYPLFDALWSRNIFTERNLGIKVYNYMTNSPKNMIFEKQKKKNCYLYDAGGHSDENSSVFCPYMIADAGPPVTGAVFFGKGREPVRFRGSEIIGYELVDSSAFRNTYIVKGCGLNMTPVYPQRGTSACYNQCLIGCSAVTPGWNIYQACDKWCRQTVDAPEVPCTLKTGSGAVETNDYIRVDLTGLDDPDWRELMTAFTPYFQDRVKALKDKAGMECNDQVIPADVVLSSIPWIVTYEQAWTDGDDEDGIGYHLVSSTATQAFRKRNIFDETVTGALGTDACTLSKVEYKWLNDFYDGWIFGQEDVSYNIAFAGTIYLFKHTGEKFGNCELDTNTWRPAVRELGWCEPCTTSTLAYQQIYTKERAYLPTLSQSAESGSLLEELLSRGSICSIDYERDHFFGFCTSADDKAACYNEQITDMGDYSGFSPGMTGAPRTIPEATILKERLGNYMKSGIMPVIDMSDWSNWDIHNPDNDHDHDFWDEISGDTDSPDNFTKYDFEPLFGSMGALVVIVDRVPGDTTTGFDTITNRIADRVLTIKEKCDGCIVAFHVTHATTSEQFGNVISNILSSDPSLNQKVDLVTFDYDVSDHATDSDPDKIVNSIEAYANASIQLHGVNKPTMLVGLSAPNGPHWNDANYDVLLNRIAEKQSKFVRAGLTGIIFKPIRTWGSEDGFVRVESTGLSSPPFTPVPVTDIGRKDQKFCALQGAFNLMSSTPPSAMFNRVIASNDQVNCTVCTGLDVAQSRCGNPDCDDGSQCAMPAADHSLNPADPYYNPDPHNFKCPEGAVSINDCEMCNASTEYYTCTRRFQNGTSNVTGGKMDQIDSDMFMDVMAGLGRPDKCCIETIDANGLPLKYTYSKEAMQTPLNKPLVFSKLGFTDADCGFGSIADDLESSVFCGKSIIPLRNYDINCSITATPPP</sequence>
<proteinExistence type="predicted"/>
<evidence type="ECO:0000313" key="2">
    <source>
        <dbReference type="Proteomes" id="UP000789941"/>
    </source>
</evidence>